<dbReference type="PROSITE" id="PS50280">
    <property type="entry name" value="SET"/>
    <property type="match status" value="1"/>
</dbReference>
<dbReference type="Pfam" id="PF00856">
    <property type="entry name" value="SET"/>
    <property type="match status" value="1"/>
</dbReference>
<dbReference type="GO" id="GO:0051287">
    <property type="term" value="F:NAD binding"/>
    <property type="evidence" value="ECO:0007669"/>
    <property type="project" value="InterPro"/>
</dbReference>
<dbReference type="PROSITE" id="PS00671">
    <property type="entry name" value="D_2_HYDROXYACID_DH_3"/>
    <property type="match status" value="1"/>
</dbReference>
<dbReference type="SUPFAM" id="SSF82199">
    <property type="entry name" value="SET domain"/>
    <property type="match status" value="1"/>
</dbReference>
<protein>
    <recommendedName>
        <fullName evidence="4">SET domain-containing protein</fullName>
    </recommendedName>
</protein>
<dbReference type="Proteomes" id="UP000254937">
    <property type="component" value="Unassembled WGS sequence"/>
</dbReference>
<evidence type="ECO:0000313" key="5">
    <source>
        <dbReference type="EMBL" id="RDK37487.1"/>
    </source>
</evidence>
<feature type="domain" description="SET" evidence="4">
    <location>
        <begin position="375"/>
        <end position="471"/>
    </location>
</feature>
<dbReference type="InterPro" id="IPR029753">
    <property type="entry name" value="D-isomer_DH_CS"/>
</dbReference>
<comment type="similarity">
    <text evidence="1">Belongs to the D-isomer specific 2-hydroxyacid dehydrogenase family.</text>
</comment>
<dbReference type="InterPro" id="IPR006139">
    <property type="entry name" value="D-isomer_2_OHA_DH_cat_dom"/>
</dbReference>
<name>A0A370P700_ASPPH</name>
<keyword evidence="3" id="KW-0520">NAD</keyword>
<dbReference type="InterPro" id="IPR046341">
    <property type="entry name" value="SET_dom_sf"/>
</dbReference>
<dbReference type="AlphaFoldDB" id="A0A370P700"/>
<keyword evidence="2" id="KW-0560">Oxidoreductase</keyword>
<dbReference type="Gene3D" id="3.40.50.720">
    <property type="entry name" value="NAD(P)-binding Rossmann-like Domain"/>
    <property type="match status" value="2"/>
</dbReference>
<reference evidence="5 6" key="1">
    <citation type="submission" date="2018-07" db="EMBL/GenBank/DDBJ databases">
        <title>Section-level genome sequencing of Aspergillus section Nigri to investigate inter- and intra-species variation.</title>
        <authorList>
            <consortium name="DOE Joint Genome Institute"/>
            <person name="Vesth T.C."/>
            <person name="Nybo J.L."/>
            <person name="Theobald S."/>
            <person name="Frisvad J.C."/>
            <person name="Larsen T.O."/>
            <person name="Nielsen K.F."/>
            <person name="Hoof J.B."/>
            <person name="Brandl J."/>
            <person name="Salamov A."/>
            <person name="Riley R."/>
            <person name="Gladden J.M."/>
            <person name="Phatale P."/>
            <person name="Nielsen M.T."/>
            <person name="Lyhne E.K."/>
            <person name="Kogle M.E."/>
            <person name="Strasser K."/>
            <person name="McDonnell E."/>
            <person name="Barry K."/>
            <person name="Clum A."/>
            <person name="Chen C."/>
            <person name="Nolan M."/>
            <person name="Sandor L."/>
            <person name="Kuo A."/>
            <person name="Lipzen A."/>
            <person name="Hainaut M."/>
            <person name="Drula E."/>
            <person name="Tsang A."/>
            <person name="Magnuson J.K."/>
            <person name="Henrissat B."/>
            <person name="Wiebenga A."/>
            <person name="Simmons B.A."/>
            <person name="Makela M.R."/>
            <person name="De vries R.P."/>
            <person name="Grigoriev I.V."/>
            <person name="Mortensen U.H."/>
            <person name="Baker S.E."/>
            <person name="Andersen M.R."/>
        </authorList>
    </citation>
    <scope>NUCLEOTIDE SEQUENCE [LARGE SCALE GENOMIC DNA]</scope>
    <source>
        <strain evidence="5 6">ATCC 13157</strain>
    </source>
</reference>
<dbReference type="InterPro" id="IPR006140">
    <property type="entry name" value="D-isomer_DH_NAD-bd"/>
</dbReference>
<dbReference type="InterPro" id="IPR036291">
    <property type="entry name" value="NAD(P)-bd_dom_sf"/>
</dbReference>
<dbReference type="Pfam" id="PF02826">
    <property type="entry name" value="2-Hacid_dh_C"/>
    <property type="match status" value="1"/>
</dbReference>
<keyword evidence="6" id="KW-1185">Reference proteome</keyword>
<dbReference type="GO" id="GO:0016616">
    <property type="term" value="F:oxidoreductase activity, acting on the CH-OH group of donors, NAD or NADP as acceptor"/>
    <property type="evidence" value="ECO:0007669"/>
    <property type="project" value="InterPro"/>
</dbReference>
<dbReference type="PANTHER" id="PTHR42789">
    <property type="entry name" value="D-ISOMER SPECIFIC 2-HYDROXYACID DEHYDROGENASE FAMILY PROTEIN (AFU_ORTHOLOGUE AFUA_6G10090)"/>
    <property type="match status" value="1"/>
</dbReference>
<organism evidence="5 6">
    <name type="scientific">Aspergillus phoenicis ATCC 13157</name>
    <dbReference type="NCBI Taxonomy" id="1353007"/>
    <lineage>
        <taxon>Eukaryota</taxon>
        <taxon>Fungi</taxon>
        <taxon>Dikarya</taxon>
        <taxon>Ascomycota</taxon>
        <taxon>Pezizomycotina</taxon>
        <taxon>Eurotiomycetes</taxon>
        <taxon>Eurotiomycetidae</taxon>
        <taxon>Eurotiales</taxon>
        <taxon>Aspergillaceae</taxon>
        <taxon>Aspergillus</taxon>
    </lineage>
</organism>
<evidence type="ECO:0000256" key="3">
    <source>
        <dbReference type="ARBA" id="ARBA00023027"/>
    </source>
</evidence>
<evidence type="ECO:0000259" key="4">
    <source>
        <dbReference type="PROSITE" id="PS50280"/>
    </source>
</evidence>
<proteinExistence type="inferred from homology"/>
<dbReference type="Gene3D" id="2.170.270.10">
    <property type="entry name" value="SET domain"/>
    <property type="match status" value="1"/>
</dbReference>
<dbReference type="PANTHER" id="PTHR42789:SF1">
    <property type="entry name" value="D-ISOMER SPECIFIC 2-HYDROXYACID DEHYDROGENASE FAMILY PROTEIN (AFU_ORTHOLOGUE AFUA_6G10090)"/>
    <property type="match status" value="1"/>
</dbReference>
<evidence type="ECO:0000313" key="6">
    <source>
        <dbReference type="Proteomes" id="UP000254937"/>
    </source>
</evidence>
<dbReference type="InterPro" id="IPR001214">
    <property type="entry name" value="SET_dom"/>
</dbReference>
<dbReference type="Pfam" id="PF00389">
    <property type="entry name" value="2-Hacid_dh"/>
    <property type="match status" value="1"/>
</dbReference>
<gene>
    <name evidence="5" type="ORF">M752DRAFT_241355</name>
</gene>
<dbReference type="InterPro" id="IPR050857">
    <property type="entry name" value="D-2-hydroxyacid_DH"/>
</dbReference>
<dbReference type="SUPFAM" id="SSF51735">
    <property type="entry name" value="NAD(P)-binding Rossmann-fold domains"/>
    <property type="match status" value="1"/>
</dbReference>
<accession>A0A370P700</accession>
<dbReference type="CDD" id="cd12169">
    <property type="entry name" value="PGDH_like_1"/>
    <property type="match status" value="1"/>
</dbReference>
<evidence type="ECO:0000256" key="2">
    <source>
        <dbReference type="ARBA" id="ARBA00023002"/>
    </source>
</evidence>
<evidence type="ECO:0000256" key="1">
    <source>
        <dbReference type="ARBA" id="ARBA00005854"/>
    </source>
</evidence>
<dbReference type="SUPFAM" id="SSF52283">
    <property type="entry name" value="Formate/glycerate dehydrogenase catalytic domain-like"/>
    <property type="match status" value="1"/>
</dbReference>
<dbReference type="EMBL" id="KZ851870">
    <property type="protein sequence ID" value="RDK37487.1"/>
    <property type="molecule type" value="Genomic_DNA"/>
</dbReference>
<sequence>MPPKVAILDDYQNISPRHFAHLTSRVDISYFPDTLNPRDPAQHKQLIQRLYPFEIIVTQRERTPFSKETLSALPNLKLLLTTGTRNLALDAAYCAERGIPVAGTKYRLTGVHSTVQHTWALILGAARHIARDDAAIKRGEWQGSLGLSLAGRTLGLLGVGKLGAQVGRVAVQAFGMKVIAWSTNLTQEKADEQAEAMGLPAGSFEAIPQKLEFFRQADVVSLHNVLSERSRGIVGREELGAMKKSALLVNTSRGPLVEETALLETLNRGGIAAAALDVFETEPLPGDSPWRTTAWGKDGRSEVLLTPHMGYVDEQIHGWYEEVAQNLERWLNGQEFTVRHFYSSIYLSSNMSTTMTTTTTTTTATTQEPTPSHPTLIQVNRSPIPFASGAYSLVSAPAGSVLCKITGTTPSKKAYTSVQTGRDSHIELNSDLVYCNHSCDPTVNFDMHKMEVRVVDNRDLKAGEPLTFFYPSTEWEMDQPFECTCGSGEKCKGQIDGAKNLSTEVLGEYWLNPHIEEMVAEREAGNQ</sequence>